<dbReference type="RefSeq" id="WP_067857357.1">
    <property type="nucleotide sequence ID" value="NZ_LGTW01000028.1"/>
</dbReference>
<dbReference type="Proteomes" id="UP000070612">
    <property type="component" value="Unassembled WGS sequence"/>
</dbReference>
<protein>
    <submittedName>
        <fullName evidence="2">Methionine synthase</fullName>
    </submittedName>
</protein>
<reference evidence="2 3" key="1">
    <citation type="submission" date="2015-07" db="EMBL/GenBank/DDBJ databases">
        <title>A draft genome sequence of Mycobacterium wolinskyi.</title>
        <authorList>
            <person name="de Man T.J."/>
            <person name="Perry K.A."/>
            <person name="Coulliette A.D."/>
            <person name="Jensen B."/>
            <person name="Toney N.C."/>
            <person name="Limbago B.M."/>
            <person name="Noble-Wang J."/>
        </authorList>
    </citation>
    <scope>NUCLEOTIDE SEQUENCE [LARGE SCALE GENOMIC DNA]</scope>
    <source>
        <strain evidence="2 3">CDC_01</strain>
    </source>
</reference>
<dbReference type="CDD" id="cd03310">
    <property type="entry name" value="CIMS_like"/>
    <property type="match status" value="1"/>
</dbReference>
<dbReference type="Pfam" id="PF01717">
    <property type="entry name" value="Meth_synt_2"/>
    <property type="match status" value="1"/>
</dbReference>
<dbReference type="GO" id="GO:0008270">
    <property type="term" value="F:zinc ion binding"/>
    <property type="evidence" value="ECO:0007669"/>
    <property type="project" value="InterPro"/>
</dbReference>
<name>A0A132PDK2_9MYCO</name>
<dbReference type="InterPro" id="IPR038071">
    <property type="entry name" value="UROD/MetE-like_sf"/>
</dbReference>
<organism evidence="2 3">
    <name type="scientific">Mycolicibacterium wolinskyi</name>
    <dbReference type="NCBI Taxonomy" id="59750"/>
    <lineage>
        <taxon>Bacteria</taxon>
        <taxon>Bacillati</taxon>
        <taxon>Actinomycetota</taxon>
        <taxon>Actinomycetes</taxon>
        <taxon>Mycobacteriales</taxon>
        <taxon>Mycobacteriaceae</taxon>
        <taxon>Mycolicibacterium</taxon>
    </lineage>
</organism>
<comment type="caution">
    <text evidence="2">The sequence shown here is derived from an EMBL/GenBank/DDBJ whole genome shotgun (WGS) entry which is preliminary data.</text>
</comment>
<sequence length="336" mass="34620">MSIFAAATGVGSWPGTTARLAAEVVVGELHTLSHLVELPARGLGADLIGRAGALLVDIGIDTVPRGYRIASGRSTALRRAVSLLGEDIDALEEAWERAGLRGSGRAVKVQAPGPITLAAQLELSGGHRAITDRGALRDLAASLAEGVAMHRAEVARRLDTPVVVQFDEPSLPAALQGRLAGVTSLTPVHPVDEPVAMSLLDACVAAAGADVALHSCAAELPWKALLRSSIHAVSVDVSTLAPADLDGVGEFVDSGRTVLLGVVPGTAPERKPSWEEIAKAAVALTDRLGFSRAVLRDRIGITPACGLAGATPQWARTAIELAQKAADAFSEDPDAI</sequence>
<dbReference type="AlphaFoldDB" id="A0A132PDK2"/>
<evidence type="ECO:0000313" key="3">
    <source>
        <dbReference type="Proteomes" id="UP000070612"/>
    </source>
</evidence>
<dbReference type="EMBL" id="LGTW01000028">
    <property type="protein sequence ID" value="KWX20416.1"/>
    <property type="molecule type" value="Genomic_DNA"/>
</dbReference>
<dbReference type="InterPro" id="IPR002629">
    <property type="entry name" value="Met_Synth_C/arc"/>
</dbReference>
<proteinExistence type="predicted"/>
<keyword evidence="3" id="KW-1185">Reference proteome</keyword>
<dbReference type="GO" id="GO:0003871">
    <property type="term" value="F:5-methyltetrahydropteroyltriglutamate-homocysteine S-methyltransferase activity"/>
    <property type="evidence" value="ECO:0007669"/>
    <property type="project" value="InterPro"/>
</dbReference>
<accession>A0A132PDK2</accession>
<dbReference type="PATRIC" id="fig|59750.3.peg.4148"/>
<dbReference type="SUPFAM" id="SSF51726">
    <property type="entry name" value="UROD/MetE-like"/>
    <property type="match status" value="1"/>
</dbReference>
<dbReference type="Gene3D" id="3.20.20.210">
    <property type="match status" value="1"/>
</dbReference>
<feature type="domain" description="Cobalamin-independent methionine synthase MetE C-terminal/archaeal" evidence="1">
    <location>
        <begin position="6"/>
        <end position="327"/>
    </location>
</feature>
<evidence type="ECO:0000259" key="1">
    <source>
        <dbReference type="Pfam" id="PF01717"/>
    </source>
</evidence>
<evidence type="ECO:0000313" key="2">
    <source>
        <dbReference type="EMBL" id="KWX20416.1"/>
    </source>
</evidence>
<gene>
    <name evidence="2" type="ORF">AFM11_31215</name>
</gene>
<dbReference type="STRING" id="59750.AWC31_26925"/>
<dbReference type="GO" id="GO:0009086">
    <property type="term" value="P:methionine biosynthetic process"/>
    <property type="evidence" value="ECO:0007669"/>
    <property type="project" value="InterPro"/>
</dbReference>